<organism evidence="2 3">
    <name type="scientific">Stachybotrys elegans</name>
    <dbReference type="NCBI Taxonomy" id="80388"/>
    <lineage>
        <taxon>Eukaryota</taxon>
        <taxon>Fungi</taxon>
        <taxon>Dikarya</taxon>
        <taxon>Ascomycota</taxon>
        <taxon>Pezizomycotina</taxon>
        <taxon>Sordariomycetes</taxon>
        <taxon>Hypocreomycetidae</taxon>
        <taxon>Hypocreales</taxon>
        <taxon>Stachybotryaceae</taxon>
        <taxon>Stachybotrys</taxon>
    </lineage>
</organism>
<evidence type="ECO:0000313" key="2">
    <source>
        <dbReference type="EMBL" id="KAH7317119.1"/>
    </source>
</evidence>
<dbReference type="InterPro" id="IPR029052">
    <property type="entry name" value="Metallo-depent_PP-like"/>
</dbReference>
<dbReference type="AlphaFoldDB" id="A0A8K0STY9"/>
<evidence type="ECO:0000313" key="3">
    <source>
        <dbReference type="Proteomes" id="UP000813444"/>
    </source>
</evidence>
<proteinExistence type="predicted"/>
<evidence type="ECO:0000259" key="1">
    <source>
        <dbReference type="Pfam" id="PF00149"/>
    </source>
</evidence>
<sequence>MRFHVPYLVASFGWAIAATRSNGIGEALTFSPEGTFQIAIFEDLHYGEAPATYGPTQDALTTRTVAGILDAETADFVVINGDTISRDNLMSNSTGYLDQALTPFLERNLTWAMLYGNHESNRARNVEDVFAREQRYPNARTRSMLSDHQRVGVTNYYLPVFGADCPSGCGCEPELIIWFFDSRGGFNYNETNDQGAQVTRETWVHPGVIEWFVTERESIASKYTRTIPSLAFVHIPIHAYYAIQTGPGVDPQRNPGANTNFEIGQSAGFCSDGVRNGTCPYGGLDIPFMQSLVTTPGLMGLFVAHLHGNSWCYKWTDETLPGYPVQPDSKGINICFGQRSGFGGSYEAQRGSRQVLLRQDGIINGEFETWVRLQTGEVVGEVSLNATYNEDIYPEAPYRESFCEECFQWDDYKPNIPN</sequence>
<dbReference type="PANTHER" id="PTHR32440:SF11">
    <property type="entry name" value="METALLOPHOSPHOESTERASE DOMAIN-CONTAINING PROTEIN"/>
    <property type="match status" value="1"/>
</dbReference>
<dbReference type="Gene3D" id="3.60.21.10">
    <property type="match status" value="1"/>
</dbReference>
<protein>
    <submittedName>
        <fullName evidence="2">Metallo-dependent phosphatase-like protein</fullName>
    </submittedName>
</protein>
<dbReference type="GO" id="GO:0016788">
    <property type="term" value="F:hydrolase activity, acting on ester bonds"/>
    <property type="evidence" value="ECO:0007669"/>
    <property type="project" value="TreeGrafter"/>
</dbReference>
<dbReference type="CDD" id="cd07383">
    <property type="entry name" value="MPP_Dcr2"/>
    <property type="match status" value="1"/>
</dbReference>
<dbReference type="Pfam" id="PF00149">
    <property type="entry name" value="Metallophos"/>
    <property type="match status" value="1"/>
</dbReference>
<dbReference type="InterPro" id="IPR004843">
    <property type="entry name" value="Calcineurin-like_PHP"/>
</dbReference>
<comment type="caution">
    <text evidence="2">The sequence shown here is derived from an EMBL/GenBank/DDBJ whole genome shotgun (WGS) entry which is preliminary data.</text>
</comment>
<dbReference type="PANTHER" id="PTHR32440">
    <property type="entry name" value="PHOSPHATASE DCR2-RELATED-RELATED"/>
    <property type="match status" value="1"/>
</dbReference>
<dbReference type="GO" id="GO:0005737">
    <property type="term" value="C:cytoplasm"/>
    <property type="evidence" value="ECO:0007669"/>
    <property type="project" value="TreeGrafter"/>
</dbReference>
<accession>A0A8K0STY9</accession>
<dbReference type="EMBL" id="JAGPNK010000008">
    <property type="protein sequence ID" value="KAH7317119.1"/>
    <property type="molecule type" value="Genomic_DNA"/>
</dbReference>
<reference evidence="2" key="1">
    <citation type="journal article" date="2021" name="Nat. Commun.">
        <title>Genetic determinants of endophytism in the Arabidopsis root mycobiome.</title>
        <authorList>
            <person name="Mesny F."/>
            <person name="Miyauchi S."/>
            <person name="Thiergart T."/>
            <person name="Pickel B."/>
            <person name="Atanasova L."/>
            <person name="Karlsson M."/>
            <person name="Huettel B."/>
            <person name="Barry K.W."/>
            <person name="Haridas S."/>
            <person name="Chen C."/>
            <person name="Bauer D."/>
            <person name="Andreopoulos W."/>
            <person name="Pangilinan J."/>
            <person name="LaButti K."/>
            <person name="Riley R."/>
            <person name="Lipzen A."/>
            <person name="Clum A."/>
            <person name="Drula E."/>
            <person name="Henrissat B."/>
            <person name="Kohler A."/>
            <person name="Grigoriev I.V."/>
            <person name="Martin F.M."/>
            <person name="Hacquard S."/>
        </authorList>
    </citation>
    <scope>NUCLEOTIDE SEQUENCE</scope>
    <source>
        <strain evidence="2">MPI-CAGE-CH-0235</strain>
    </source>
</reference>
<dbReference type="Proteomes" id="UP000813444">
    <property type="component" value="Unassembled WGS sequence"/>
</dbReference>
<feature type="domain" description="Calcineurin-like phosphoesterase" evidence="1">
    <location>
        <begin position="38"/>
        <end position="144"/>
    </location>
</feature>
<gene>
    <name evidence="2" type="ORF">B0I35DRAFT_394221</name>
</gene>
<name>A0A8K0STY9_9HYPO</name>
<dbReference type="SUPFAM" id="SSF56300">
    <property type="entry name" value="Metallo-dependent phosphatases"/>
    <property type="match status" value="1"/>
</dbReference>
<dbReference type="OrthoDB" id="783096at2759"/>
<keyword evidence="3" id="KW-1185">Reference proteome</keyword>